<name>A0A9W6PWS4_9ACTN</name>
<dbReference type="Proteomes" id="UP001165124">
    <property type="component" value="Unassembled WGS sequence"/>
</dbReference>
<sequence length="268" mass="29063">MRPDGDPEPDDYGLPPVDVVVPDDARELDRDVIAYRREERQRRRRERMRRLARPFTRYGPAIPIIALALLIALVSGVLMTAFGPRPAPRPSIPMLAPHPTASPGRIGGFLPDARVSLIGRERVSVPLRDLRPGVIAVVPPNCGCERLVAELAARTQEFELRFWLVTDRRGDKTDPEEAIRRLRALAGAAHHGTALLVDDPDNVLADTYAPPVPSTSPGASPTASPHGTQAAPRAVPTAILVAPDGVVTDVLHEPRPGPELTEKIKSLA</sequence>
<accession>A0A9W6PWS4</accession>
<reference evidence="3" key="1">
    <citation type="submission" date="2023-02" db="EMBL/GenBank/DDBJ databases">
        <title>Actinomadura rubrobrunea NBRC 14622.</title>
        <authorList>
            <person name="Ichikawa N."/>
            <person name="Sato H."/>
            <person name="Tonouchi N."/>
        </authorList>
    </citation>
    <scope>NUCLEOTIDE SEQUENCE</scope>
    <source>
        <strain evidence="3">NBRC 14622</strain>
    </source>
</reference>
<keyword evidence="2" id="KW-0472">Membrane</keyword>
<gene>
    <name evidence="3" type="ORF">Arub01_36290</name>
</gene>
<comment type="caution">
    <text evidence="3">The sequence shown here is derived from an EMBL/GenBank/DDBJ whole genome shotgun (WGS) entry which is preliminary data.</text>
</comment>
<keyword evidence="2" id="KW-1133">Transmembrane helix</keyword>
<protein>
    <submittedName>
        <fullName evidence="3">Uncharacterized protein</fullName>
    </submittedName>
</protein>
<evidence type="ECO:0000313" key="4">
    <source>
        <dbReference type="Proteomes" id="UP001165124"/>
    </source>
</evidence>
<evidence type="ECO:0000256" key="1">
    <source>
        <dbReference type="SAM" id="MobiDB-lite"/>
    </source>
</evidence>
<evidence type="ECO:0000256" key="2">
    <source>
        <dbReference type="SAM" id="Phobius"/>
    </source>
</evidence>
<keyword evidence="4" id="KW-1185">Reference proteome</keyword>
<dbReference type="EMBL" id="BSRZ01000008">
    <property type="protein sequence ID" value="GLW65385.1"/>
    <property type="molecule type" value="Genomic_DNA"/>
</dbReference>
<feature type="compositionally biased region" description="Low complexity" evidence="1">
    <location>
        <begin position="215"/>
        <end position="225"/>
    </location>
</feature>
<proteinExistence type="predicted"/>
<organism evidence="3 4">
    <name type="scientific">Actinomadura rubrobrunea</name>
    <dbReference type="NCBI Taxonomy" id="115335"/>
    <lineage>
        <taxon>Bacteria</taxon>
        <taxon>Bacillati</taxon>
        <taxon>Actinomycetota</taxon>
        <taxon>Actinomycetes</taxon>
        <taxon>Streptosporangiales</taxon>
        <taxon>Thermomonosporaceae</taxon>
        <taxon>Actinomadura</taxon>
    </lineage>
</organism>
<feature type="transmembrane region" description="Helical" evidence="2">
    <location>
        <begin position="58"/>
        <end position="82"/>
    </location>
</feature>
<dbReference type="AlphaFoldDB" id="A0A9W6PWS4"/>
<dbReference type="RefSeq" id="WP_067910342.1">
    <property type="nucleotide sequence ID" value="NZ_BSRZ01000008.1"/>
</dbReference>
<feature type="region of interest" description="Disordered" evidence="1">
    <location>
        <begin position="206"/>
        <end position="234"/>
    </location>
</feature>
<evidence type="ECO:0000313" key="3">
    <source>
        <dbReference type="EMBL" id="GLW65385.1"/>
    </source>
</evidence>
<keyword evidence="2" id="KW-0812">Transmembrane</keyword>